<evidence type="ECO:0000259" key="4">
    <source>
        <dbReference type="PROSITE" id="PS51786"/>
    </source>
</evidence>
<dbReference type="GO" id="GO:0004176">
    <property type="term" value="F:ATP-dependent peptidase activity"/>
    <property type="evidence" value="ECO:0007669"/>
    <property type="project" value="UniProtKB-UniRule"/>
</dbReference>
<dbReference type="GO" id="GO:0030163">
    <property type="term" value="P:protein catabolic process"/>
    <property type="evidence" value="ECO:0007669"/>
    <property type="project" value="InterPro"/>
</dbReference>
<feature type="domain" description="PDZ" evidence="3">
    <location>
        <begin position="141"/>
        <end position="197"/>
    </location>
</feature>
<keyword evidence="1" id="KW-0645">Protease</keyword>
<protein>
    <recommendedName>
        <fullName evidence="1">endopeptidase La</fullName>
        <ecNumber evidence="1">3.4.21.53</ecNumber>
    </recommendedName>
</protein>
<dbReference type="PROSITE" id="PS50106">
    <property type="entry name" value="PDZ"/>
    <property type="match status" value="1"/>
</dbReference>
<evidence type="ECO:0000259" key="3">
    <source>
        <dbReference type="PROSITE" id="PS50106"/>
    </source>
</evidence>
<comment type="caution">
    <text evidence="5">The sequence shown here is derived from an EMBL/GenBank/DDBJ whole genome shotgun (WGS) entry which is preliminary data.</text>
</comment>
<keyword evidence="2" id="KW-1133">Transmembrane helix</keyword>
<keyword evidence="1" id="KW-0720">Serine protease</keyword>
<keyword evidence="2" id="KW-0472">Membrane</keyword>
<dbReference type="InterPro" id="IPR041489">
    <property type="entry name" value="PDZ_6"/>
</dbReference>
<sequence>MANIERTDVAFFTPPTRASAPSRRPGRIGWSLLGVALVAGLALTFLPSPYLIEQPGPVFDTLGSAEYEGSDQPLITVSGAETYPTAGTLDLLTVSVQGNESVRPSWVEVVAAWFDPSRAVVPVEAIYPSGVTNEQVDEQNAVDMQNSQKSAIAAAMIHDGYSVPSTVTVSQISAGSPAEGVLREGDVVTSVNGTSLEADGDVDTLRRLVAENGVDKAAEIVVDRAGASVTESVTPQEVQNTPLLGVGVSVDYDFPFDVTLKLDQVGGPSAGMMFALGIIDKTTPGELNGGEKVAGTGTITASGQVGPIGGIRQKLYGARDAGATVFLAPSENCDEVVGNVPGGLDVYSVDTLDDAVTALETVADGGDTSSLPTCTAG</sequence>
<accession>A0A7W3JIL1</accession>
<dbReference type="PROSITE" id="PS51786">
    <property type="entry name" value="LON_PROTEOLYTIC"/>
    <property type="match status" value="1"/>
</dbReference>
<dbReference type="PANTHER" id="PTHR10046">
    <property type="entry name" value="ATP DEPENDENT LON PROTEASE FAMILY MEMBER"/>
    <property type="match status" value="1"/>
</dbReference>
<feature type="active site" evidence="1">
    <location>
        <position position="269"/>
    </location>
</feature>
<dbReference type="InterPro" id="IPR014721">
    <property type="entry name" value="Ribsml_uS5_D2-typ_fold_subgr"/>
</dbReference>
<comment type="similarity">
    <text evidence="1">Belongs to the peptidase S16 family.</text>
</comment>
<feature type="transmembrane region" description="Helical" evidence="2">
    <location>
        <begin position="30"/>
        <end position="52"/>
    </location>
</feature>
<reference evidence="5 6" key="1">
    <citation type="submission" date="2020-07" db="EMBL/GenBank/DDBJ databases">
        <title>Sequencing the genomes of 1000 actinobacteria strains.</title>
        <authorList>
            <person name="Klenk H.-P."/>
        </authorList>
    </citation>
    <scope>NUCLEOTIDE SEQUENCE [LARGE SCALE GENOMIC DNA]</scope>
    <source>
        <strain evidence="5 6">DSM 10309</strain>
    </source>
</reference>
<comment type="catalytic activity">
    <reaction evidence="1">
        <text>Hydrolysis of proteins in presence of ATP.</text>
        <dbReference type="EC" id="3.4.21.53"/>
    </reaction>
</comment>
<feature type="active site" evidence="1">
    <location>
        <position position="314"/>
    </location>
</feature>
<dbReference type="SUPFAM" id="SSF54211">
    <property type="entry name" value="Ribosomal protein S5 domain 2-like"/>
    <property type="match status" value="1"/>
</dbReference>
<dbReference type="GO" id="GO:0006508">
    <property type="term" value="P:proteolysis"/>
    <property type="evidence" value="ECO:0007669"/>
    <property type="project" value="UniProtKB-KW"/>
</dbReference>
<dbReference type="GO" id="GO:0005524">
    <property type="term" value="F:ATP binding"/>
    <property type="evidence" value="ECO:0007669"/>
    <property type="project" value="InterPro"/>
</dbReference>
<keyword evidence="1" id="KW-0378">Hydrolase</keyword>
<evidence type="ECO:0000313" key="5">
    <source>
        <dbReference type="EMBL" id="MBA8813451.1"/>
    </source>
</evidence>
<dbReference type="GO" id="GO:0004252">
    <property type="term" value="F:serine-type endopeptidase activity"/>
    <property type="evidence" value="ECO:0007669"/>
    <property type="project" value="UniProtKB-UniRule"/>
</dbReference>
<dbReference type="Proteomes" id="UP000522688">
    <property type="component" value="Unassembled WGS sequence"/>
</dbReference>
<dbReference type="InterPro" id="IPR008269">
    <property type="entry name" value="Lon_proteolytic"/>
</dbReference>
<dbReference type="SUPFAM" id="SSF50156">
    <property type="entry name" value="PDZ domain-like"/>
    <property type="match status" value="1"/>
</dbReference>
<dbReference type="Pfam" id="PF17820">
    <property type="entry name" value="PDZ_6"/>
    <property type="match status" value="1"/>
</dbReference>
<feature type="domain" description="Lon proteolytic" evidence="4">
    <location>
        <begin position="264"/>
        <end position="362"/>
    </location>
</feature>
<keyword evidence="2" id="KW-0812">Transmembrane</keyword>
<dbReference type="InterPro" id="IPR027065">
    <property type="entry name" value="Lon_Prtase"/>
</dbReference>
<dbReference type="InterPro" id="IPR001478">
    <property type="entry name" value="PDZ"/>
</dbReference>
<dbReference type="InterPro" id="IPR020568">
    <property type="entry name" value="Ribosomal_Su5_D2-typ_SF"/>
</dbReference>
<evidence type="ECO:0000256" key="2">
    <source>
        <dbReference type="SAM" id="Phobius"/>
    </source>
</evidence>
<gene>
    <name evidence="5" type="ORF">FB463_001700</name>
</gene>
<name>A0A7W3JIL1_9MICO</name>
<evidence type="ECO:0000256" key="1">
    <source>
        <dbReference type="PROSITE-ProRule" id="PRU01122"/>
    </source>
</evidence>
<organism evidence="5 6">
    <name type="scientific">Frigoribacterium faeni</name>
    <dbReference type="NCBI Taxonomy" id="145483"/>
    <lineage>
        <taxon>Bacteria</taxon>
        <taxon>Bacillati</taxon>
        <taxon>Actinomycetota</taxon>
        <taxon>Actinomycetes</taxon>
        <taxon>Micrococcales</taxon>
        <taxon>Microbacteriaceae</taxon>
        <taxon>Frigoribacterium</taxon>
    </lineage>
</organism>
<dbReference type="EMBL" id="JACGWW010000002">
    <property type="protein sequence ID" value="MBA8813451.1"/>
    <property type="molecule type" value="Genomic_DNA"/>
</dbReference>
<evidence type="ECO:0000313" key="6">
    <source>
        <dbReference type="Proteomes" id="UP000522688"/>
    </source>
</evidence>
<dbReference type="AlphaFoldDB" id="A0A7W3JIL1"/>
<dbReference type="Pfam" id="PF05362">
    <property type="entry name" value="Lon_C"/>
    <property type="match status" value="1"/>
</dbReference>
<proteinExistence type="inferred from homology"/>
<dbReference type="InterPro" id="IPR036034">
    <property type="entry name" value="PDZ_sf"/>
</dbReference>
<dbReference type="Gene3D" id="3.30.230.10">
    <property type="match status" value="1"/>
</dbReference>
<dbReference type="EC" id="3.4.21.53" evidence="1"/>